<evidence type="ECO:0000313" key="3">
    <source>
        <dbReference type="EnsemblFungi" id="MAPG_11227T0"/>
    </source>
</evidence>
<evidence type="ECO:0000313" key="4">
    <source>
        <dbReference type="Proteomes" id="UP000011715"/>
    </source>
</evidence>
<organism evidence="3 4">
    <name type="scientific">Magnaporthiopsis poae (strain ATCC 64411 / 73-15)</name>
    <name type="common">Kentucky bluegrass fungus</name>
    <name type="synonym">Magnaporthe poae</name>
    <dbReference type="NCBI Taxonomy" id="644358"/>
    <lineage>
        <taxon>Eukaryota</taxon>
        <taxon>Fungi</taxon>
        <taxon>Dikarya</taxon>
        <taxon>Ascomycota</taxon>
        <taxon>Pezizomycotina</taxon>
        <taxon>Sordariomycetes</taxon>
        <taxon>Sordariomycetidae</taxon>
        <taxon>Magnaporthales</taxon>
        <taxon>Magnaporthaceae</taxon>
        <taxon>Magnaporthiopsis</taxon>
    </lineage>
</organism>
<name>A0A0C4EEQ3_MAGP6</name>
<reference evidence="2" key="1">
    <citation type="submission" date="2010-05" db="EMBL/GenBank/DDBJ databases">
        <title>The Genome Sequence of Magnaporthe poae strain ATCC 64411.</title>
        <authorList>
            <consortium name="The Broad Institute Genome Sequencing Platform"/>
            <consortium name="Broad Institute Genome Sequencing Center for Infectious Disease"/>
            <person name="Ma L.-J."/>
            <person name="Dead R."/>
            <person name="Young S."/>
            <person name="Zeng Q."/>
            <person name="Koehrsen M."/>
            <person name="Alvarado L."/>
            <person name="Berlin A."/>
            <person name="Chapman S.B."/>
            <person name="Chen Z."/>
            <person name="Freedman E."/>
            <person name="Gellesch M."/>
            <person name="Goldberg J."/>
            <person name="Griggs A."/>
            <person name="Gujja S."/>
            <person name="Heilman E.R."/>
            <person name="Heiman D."/>
            <person name="Hepburn T."/>
            <person name="Howarth C."/>
            <person name="Jen D."/>
            <person name="Larson L."/>
            <person name="Mehta T."/>
            <person name="Neiman D."/>
            <person name="Pearson M."/>
            <person name="Roberts A."/>
            <person name="Saif S."/>
            <person name="Shea T."/>
            <person name="Shenoy N."/>
            <person name="Sisk P."/>
            <person name="Stolte C."/>
            <person name="Sykes S."/>
            <person name="Walk T."/>
            <person name="White J."/>
            <person name="Yandava C."/>
            <person name="Haas B."/>
            <person name="Nusbaum C."/>
            <person name="Birren B."/>
        </authorList>
    </citation>
    <scope>NUCLEOTIDE SEQUENCE</scope>
    <source>
        <strain evidence="2">ATCC 64411</strain>
    </source>
</reference>
<reference evidence="3" key="5">
    <citation type="submission" date="2015-06" db="UniProtKB">
        <authorList>
            <consortium name="EnsemblFungi"/>
        </authorList>
    </citation>
    <scope>IDENTIFICATION</scope>
    <source>
        <strain evidence="3">ATCC 64411</strain>
    </source>
</reference>
<evidence type="ECO:0000256" key="1">
    <source>
        <dbReference type="SAM" id="MobiDB-lite"/>
    </source>
</evidence>
<dbReference type="Proteomes" id="UP000011715">
    <property type="component" value="Unassembled WGS sequence"/>
</dbReference>
<dbReference type="EnsemblFungi" id="MAPG_11227T0">
    <property type="protein sequence ID" value="MAPG_11227T0"/>
    <property type="gene ID" value="MAPG_11227"/>
</dbReference>
<dbReference type="EMBL" id="ADBL01002761">
    <property type="status" value="NOT_ANNOTATED_CDS"/>
    <property type="molecule type" value="Genomic_DNA"/>
</dbReference>
<evidence type="ECO:0000313" key="2">
    <source>
        <dbReference type="EMBL" id="KLU92281.1"/>
    </source>
</evidence>
<feature type="compositionally biased region" description="Polar residues" evidence="1">
    <location>
        <begin position="32"/>
        <end position="46"/>
    </location>
</feature>
<accession>A0A0C4EEQ3</accession>
<keyword evidence="4" id="KW-1185">Reference proteome</keyword>
<gene>
    <name evidence="2" type="ORF">MAPG_11227</name>
</gene>
<sequence>MDAPPPAAAVATSQRPGLPTPAQAHIPDGGRTRSQPGSGSQQTRTPQVAPFPIGIGSVGQRCLRLSTGSGPQGTLVAGPGSATSNLSQARFGRRTVWQPRRRARACDSDWSFSWATHLSFRRLYALDNLRLSAAPRAYVVQQPAICLHVSPPHAGGH</sequence>
<reference evidence="3" key="4">
    <citation type="journal article" date="2015" name="G3 (Bethesda)">
        <title>Genome sequences of three phytopathogenic species of the Magnaporthaceae family of fungi.</title>
        <authorList>
            <person name="Okagaki L.H."/>
            <person name="Nunes C.C."/>
            <person name="Sailsbery J."/>
            <person name="Clay B."/>
            <person name="Brown D."/>
            <person name="John T."/>
            <person name="Oh Y."/>
            <person name="Young N."/>
            <person name="Fitzgerald M."/>
            <person name="Haas B.J."/>
            <person name="Zeng Q."/>
            <person name="Young S."/>
            <person name="Adiconis X."/>
            <person name="Fan L."/>
            <person name="Levin J.Z."/>
            <person name="Mitchell T.K."/>
            <person name="Okubara P.A."/>
            <person name="Farman M.L."/>
            <person name="Kohn L.M."/>
            <person name="Birren B."/>
            <person name="Ma L.-J."/>
            <person name="Dean R.A."/>
        </authorList>
    </citation>
    <scope>NUCLEOTIDE SEQUENCE</scope>
    <source>
        <strain evidence="3">ATCC 64411 / 73-15</strain>
    </source>
</reference>
<dbReference type="VEuPathDB" id="FungiDB:MAPG_11227"/>
<dbReference type="AlphaFoldDB" id="A0A0C4EEQ3"/>
<dbReference type="EMBL" id="GL876979">
    <property type="protein sequence ID" value="KLU92281.1"/>
    <property type="molecule type" value="Genomic_DNA"/>
</dbReference>
<reference evidence="2" key="3">
    <citation type="submission" date="2011-03" db="EMBL/GenBank/DDBJ databases">
        <title>Annotation of Magnaporthe poae ATCC 64411.</title>
        <authorList>
            <person name="Ma L.-J."/>
            <person name="Dead R."/>
            <person name="Young S.K."/>
            <person name="Zeng Q."/>
            <person name="Gargeya S."/>
            <person name="Fitzgerald M."/>
            <person name="Haas B."/>
            <person name="Abouelleil A."/>
            <person name="Alvarado L."/>
            <person name="Arachchi H.M."/>
            <person name="Berlin A."/>
            <person name="Brown A."/>
            <person name="Chapman S.B."/>
            <person name="Chen Z."/>
            <person name="Dunbar C."/>
            <person name="Freedman E."/>
            <person name="Gearin G."/>
            <person name="Gellesch M."/>
            <person name="Goldberg J."/>
            <person name="Griggs A."/>
            <person name="Gujja S."/>
            <person name="Heiman D."/>
            <person name="Howarth C."/>
            <person name="Larson L."/>
            <person name="Lui A."/>
            <person name="MacDonald P.J.P."/>
            <person name="Mehta T."/>
            <person name="Montmayeur A."/>
            <person name="Murphy C."/>
            <person name="Neiman D."/>
            <person name="Pearson M."/>
            <person name="Priest M."/>
            <person name="Roberts A."/>
            <person name="Saif S."/>
            <person name="Shea T."/>
            <person name="Shenoy N."/>
            <person name="Sisk P."/>
            <person name="Stolte C."/>
            <person name="Sykes S."/>
            <person name="Yandava C."/>
            <person name="Wortman J."/>
            <person name="Nusbaum C."/>
            <person name="Birren B."/>
        </authorList>
    </citation>
    <scope>NUCLEOTIDE SEQUENCE</scope>
    <source>
        <strain evidence="2">ATCC 64411</strain>
    </source>
</reference>
<protein>
    <submittedName>
        <fullName evidence="2 3">Uncharacterized protein</fullName>
    </submittedName>
</protein>
<feature type="region of interest" description="Disordered" evidence="1">
    <location>
        <begin position="1"/>
        <end position="51"/>
    </location>
</feature>
<proteinExistence type="predicted"/>
<reference evidence="4" key="2">
    <citation type="submission" date="2010-05" db="EMBL/GenBank/DDBJ databases">
        <title>The genome sequence of Magnaporthe poae strain ATCC 64411.</title>
        <authorList>
            <person name="Ma L.-J."/>
            <person name="Dead R."/>
            <person name="Young S."/>
            <person name="Zeng Q."/>
            <person name="Koehrsen M."/>
            <person name="Alvarado L."/>
            <person name="Berlin A."/>
            <person name="Chapman S.B."/>
            <person name="Chen Z."/>
            <person name="Freedman E."/>
            <person name="Gellesch M."/>
            <person name="Goldberg J."/>
            <person name="Griggs A."/>
            <person name="Gujja S."/>
            <person name="Heilman E.R."/>
            <person name="Heiman D."/>
            <person name="Hepburn T."/>
            <person name="Howarth C."/>
            <person name="Jen D."/>
            <person name="Larson L."/>
            <person name="Mehta T."/>
            <person name="Neiman D."/>
            <person name="Pearson M."/>
            <person name="Roberts A."/>
            <person name="Saif S."/>
            <person name="Shea T."/>
            <person name="Shenoy N."/>
            <person name="Sisk P."/>
            <person name="Stolte C."/>
            <person name="Sykes S."/>
            <person name="Walk T."/>
            <person name="White J."/>
            <person name="Yandava C."/>
            <person name="Haas B."/>
            <person name="Nusbaum C."/>
            <person name="Birren B."/>
        </authorList>
    </citation>
    <scope>NUCLEOTIDE SEQUENCE [LARGE SCALE GENOMIC DNA]</scope>
    <source>
        <strain evidence="4">ATCC 64411 / 73-15</strain>
    </source>
</reference>